<sequence>MTEPNSKLTSLSLINHFLCYQKALKKIHLDLELSEIAYKDSVGVDDILVVDETEVEGVVVGFDEEGVDKGFLEYSICSNNYPGMHAFLQYEGVDKGFVGYVPTD</sequence>
<dbReference type="AlphaFoldDB" id="A0A914KY47"/>
<organism evidence="1 2">
    <name type="scientific">Meloidogyne incognita</name>
    <name type="common">Southern root-knot nematode worm</name>
    <name type="synonym">Oxyuris incognita</name>
    <dbReference type="NCBI Taxonomy" id="6306"/>
    <lineage>
        <taxon>Eukaryota</taxon>
        <taxon>Metazoa</taxon>
        <taxon>Ecdysozoa</taxon>
        <taxon>Nematoda</taxon>
        <taxon>Chromadorea</taxon>
        <taxon>Rhabditida</taxon>
        <taxon>Tylenchina</taxon>
        <taxon>Tylenchomorpha</taxon>
        <taxon>Tylenchoidea</taxon>
        <taxon>Meloidogynidae</taxon>
        <taxon>Meloidogyninae</taxon>
        <taxon>Meloidogyne</taxon>
        <taxon>Meloidogyne incognita group</taxon>
    </lineage>
</organism>
<evidence type="ECO:0000313" key="2">
    <source>
        <dbReference type="WBParaSite" id="Minc3s00169g06657"/>
    </source>
</evidence>
<proteinExistence type="predicted"/>
<dbReference type="WBParaSite" id="Minc3s00169g06657">
    <property type="protein sequence ID" value="Minc3s00169g06657"/>
    <property type="gene ID" value="Minc3s00169g06657"/>
</dbReference>
<accession>A0A914KY47</accession>
<name>A0A914KY47_MELIC</name>
<dbReference type="Proteomes" id="UP000887563">
    <property type="component" value="Unplaced"/>
</dbReference>
<keyword evidence="1" id="KW-1185">Reference proteome</keyword>
<protein>
    <submittedName>
        <fullName evidence="2">Uncharacterized protein</fullName>
    </submittedName>
</protein>
<reference evidence="2" key="1">
    <citation type="submission" date="2022-11" db="UniProtKB">
        <authorList>
            <consortium name="WormBaseParasite"/>
        </authorList>
    </citation>
    <scope>IDENTIFICATION</scope>
</reference>
<evidence type="ECO:0000313" key="1">
    <source>
        <dbReference type="Proteomes" id="UP000887563"/>
    </source>
</evidence>